<dbReference type="Proteomes" id="UP000683000">
    <property type="component" value="Unassembled WGS sequence"/>
</dbReference>
<sequence>MHPLSAIFHRPVKKTTPKSLLSDTSHPGKHQQSGFLPDWKNEKLCSMSTREKALDETEGPANLICLRRLTLLPGYVSKVHGGLVDDYDSQDDALPPTQPRGHSIVQHSDMPPPWHGDMSSFDVLCAFTSMLEAENTQSQAEINSEVGQGDLSDEDKTEDMSDEDPHVRLKVSLPPQLTKITQPRVPHNDEATHKEAAGLNSCKPKSTAGAMGHLNISNH</sequence>
<dbReference type="AlphaFoldDB" id="A0A8I2YX08"/>
<keyword evidence="3" id="KW-1185">Reference proteome</keyword>
<evidence type="ECO:0000313" key="3">
    <source>
        <dbReference type="Proteomes" id="UP000683000"/>
    </source>
</evidence>
<protein>
    <submittedName>
        <fullName evidence="2">Uncharacterized protein</fullName>
    </submittedName>
</protein>
<proteinExistence type="predicted"/>
<accession>A0A8I2YX08</accession>
<feature type="compositionally biased region" description="Acidic residues" evidence="1">
    <location>
        <begin position="151"/>
        <end position="162"/>
    </location>
</feature>
<dbReference type="EMBL" id="JAGFBS010000004">
    <property type="protein sequence ID" value="KAG6379785.1"/>
    <property type="molecule type" value="Genomic_DNA"/>
</dbReference>
<feature type="region of interest" description="Disordered" evidence="1">
    <location>
        <begin position="136"/>
        <end position="219"/>
    </location>
</feature>
<feature type="compositionally biased region" description="Basic and acidic residues" evidence="1">
    <location>
        <begin position="186"/>
        <end position="196"/>
    </location>
</feature>
<evidence type="ECO:0000256" key="1">
    <source>
        <dbReference type="SAM" id="MobiDB-lite"/>
    </source>
</evidence>
<comment type="caution">
    <text evidence="2">The sequence shown here is derived from an EMBL/GenBank/DDBJ whole genome shotgun (WGS) entry which is preliminary data.</text>
</comment>
<gene>
    <name evidence="2" type="ORF">JVT61DRAFT_10330</name>
</gene>
<feature type="compositionally biased region" description="Polar residues" evidence="1">
    <location>
        <begin position="136"/>
        <end position="146"/>
    </location>
</feature>
<name>A0A8I2YX08_9AGAM</name>
<feature type="compositionally biased region" description="Polar residues" evidence="1">
    <location>
        <begin position="17"/>
        <end position="34"/>
    </location>
</feature>
<reference evidence="2" key="1">
    <citation type="submission" date="2021-03" db="EMBL/GenBank/DDBJ databases">
        <title>Evolutionary innovations through gain and loss of genes in the ectomycorrhizal Boletales.</title>
        <authorList>
            <person name="Wu G."/>
            <person name="Miyauchi S."/>
            <person name="Morin E."/>
            <person name="Yang Z.-L."/>
            <person name="Xu J."/>
            <person name="Martin F.M."/>
        </authorList>
    </citation>
    <scope>NUCLEOTIDE SEQUENCE</scope>
    <source>
        <strain evidence="2">BR01</strain>
    </source>
</reference>
<feature type="region of interest" description="Disordered" evidence="1">
    <location>
        <begin position="1"/>
        <end position="37"/>
    </location>
</feature>
<organism evidence="2 3">
    <name type="scientific">Boletus reticuloceps</name>
    <dbReference type="NCBI Taxonomy" id="495285"/>
    <lineage>
        <taxon>Eukaryota</taxon>
        <taxon>Fungi</taxon>
        <taxon>Dikarya</taxon>
        <taxon>Basidiomycota</taxon>
        <taxon>Agaricomycotina</taxon>
        <taxon>Agaricomycetes</taxon>
        <taxon>Agaricomycetidae</taxon>
        <taxon>Boletales</taxon>
        <taxon>Boletineae</taxon>
        <taxon>Boletaceae</taxon>
        <taxon>Boletoideae</taxon>
        <taxon>Boletus</taxon>
    </lineage>
</organism>
<evidence type="ECO:0000313" key="2">
    <source>
        <dbReference type="EMBL" id="KAG6379785.1"/>
    </source>
</evidence>